<reference evidence="2" key="1">
    <citation type="journal article" date="2019" name="Int. J. Syst. Evol. Microbiol.">
        <title>The Global Catalogue of Microorganisms (GCM) 10K type strain sequencing project: providing services to taxonomists for standard genome sequencing and annotation.</title>
        <authorList>
            <consortium name="The Broad Institute Genomics Platform"/>
            <consortium name="The Broad Institute Genome Sequencing Center for Infectious Disease"/>
            <person name="Wu L."/>
            <person name="Ma J."/>
        </authorList>
    </citation>
    <scope>NUCLEOTIDE SEQUENCE [LARGE SCALE GENOMIC DNA]</scope>
    <source>
        <strain evidence="2">ZS-35-S2</strain>
    </source>
</reference>
<name>A0ABW1KJ89_9ACTN</name>
<gene>
    <name evidence="1" type="ORF">ACFP2T_35850</name>
</gene>
<evidence type="ECO:0000313" key="1">
    <source>
        <dbReference type="EMBL" id="MFC6021530.1"/>
    </source>
</evidence>
<evidence type="ECO:0000313" key="2">
    <source>
        <dbReference type="Proteomes" id="UP001596203"/>
    </source>
</evidence>
<keyword evidence="2" id="KW-1185">Reference proteome</keyword>
<dbReference type="RefSeq" id="WP_377429814.1">
    <property type="nucleotide sequence ID" value="NZ_JBHSPR010000044.1"/>
</dbReference>
<dbReference type="Proteomes" id="UP001596203">
    <property type="component" value="Unassembled WGS sequence"/>
</dbReference>
<proteinExistence type="predicted"/>
<dbReference type="EMBL" id="JBHSPR010000044">
    <property type="protein sequence ID" value="MFC6021530.1"/>
    <property type="molecule type" value="Genomic_DNA"/>
</dbReference>
<accession>A0ABW1KJ89</accession>
<comment type="caution">
    <text evidence="1">The sequence shown here is derived from an EMBL/GenBank/DDBJ whole genome shotgun (WGS) entry which is preliminary data.</text>
</comment>
<organism evidence="1 2">
    <name type="scientific">Plantactinospora solaniradicis</name>
    <dbReference type="NCBI Taxonomy" id="1723736"/>
    <lineage>
        <taxon>Bacteria</taxon>
        <taxon>Bacillati</taxon>
        <taxon>Actinomycetota</taxon>
        <taxon>Actinomycetes</taxon>
        <taxon>Micromonosporales</taxon>
        <taxon>Micromonosporaceae</taxon>
        <taxon>Plantactinospora</taxon>
    </lineage>
</organism>
<protein>
    <submittedName>
        <fullName evidence="1">Uncharacterized protein</fullName>
    </submittedName>
</protein>
<sequence length="118" mass="13001">MASCPICATALSDDHPGLFAEEILTNAPWSSLDSSYSYPEGSAFVVAGRDVKVLKRSMETAYDSYGSAQEGEGFIVLEVDGQLYRRDCDIDSYGDAEWRGNVRPVEATPRVVTEYDYV</sequence>